<keyword evidence="15" id="KW-0961">Cell wall biogenesis/degradation</keyword>
<evidence type="ECO:0000256" key="3">
    <source>
        <dbReference type="ARBA" id="ARBA00022475"/>
    </source>
</evidence>
<dbReference type="Proteomes" id="UP000051581">
    <property type="component" value="Unassembled WGS sequence"/>
</dbReference>
<evidence type="ECO:0000256" key="7">
    <source>
        <dbReference type="ARBA" id="ARBA00022679"/>
    </source>
</evidence>
<dbReference type="PANTHER" id="PTHR32282:SF32">
    <property type="entry name" value="PENICILLIN-BINDING PROTEIN 2A"/>
    <property type="match status" value="1"/>
</dbReference>
<organism evidence="21 22">
    <name type="scientific">Lentilactobacillus sunkii DSM 19904</name>
    <dbReference type="NCBI Taxonomy" id="1423808"/>
    <lineage>
        <taxon>Bacteria</taxon>
        <taxon>Bacillati</taxon>
        <taxon>Bacillota</taxon>
        <taxon>Bacilli</taxon>
        <taxon>Lactobacillales</taxon>
        <taxon>Lactobacillaceae</taxon>
        <taxon>Lentilactobacillus</taxon>
    </lineage>
</organism>
<dbReference type="RefSeq" id="WP_057822791.1">
    <property type="nucleotide sequence ID" value="NZ_AZEA01000001.1"/>
</dbReference>
<evidence type="ECO:0000256" key="2">
    <source>
        <dbReference type="ARBA" id="ARBA00007739"/>
    </source>
</evidence>
<dbReference type="GO" id="GO:0030288">
    <property type="term" value="C:outer membrane-bounded periplasmic space"/>
    <property type="evidence" value="ECO:0007669"/>
    <property type="project" value="TreeGrafter"/>
</dbReference>
<dbReference type="NCBIfam" id="TIGR02074">
    <property type="entry name" value="PBP_1a_fam"/>
    <property type="match status" value="1"/>
</dbReference>
<dbReference type="PATRIC" id="fig|1423808.3.peg.167"/>
<dbReference type="Gene3D" id="3.40.710.10">
    <property type="entry name" value="DD-peptidase/beta-lactamase superfamily"/>
    <property type="match status" value="1"/>
</dbReference>
<keyword evidence="5" id="KW-0645">Protease</keyword>
<evidence type="ECO:0000256" key="8">
    <source>
        <dbReference type="ARBA" id="ARBA00022692"/>
    </source>
</evidence>
<evidence type="ECO:0000256" key="16">
    <source>
        <dbReference type="ARBA" id="ARBA00034000"/>
    </source>
</evidence>
<keyword evidence="11" id="KW-0573">Peptidoglycan synthesis</keyword>
<dbReference type="OrthoDB" id="9766909at2"/>
<comment type="similarity">
    <text evidence="1">In the C-terminal section; belongs to the transpeptidase family.</text>
</comment>
<dbReference type="SUPFAM" id="SSF56601">
    <property type="entry name" value="beta-lactamase/transpeptidase-like"/>
    <property type="match status" value="1"/>
</dbReference>
<keyword evidence="10" id="KW-0133">Cell shape</keyword>
<keyword evidence="4" id="KW-0121">Carboxypeptidase</keyword>
<evidence type="ECO:0000256" key="10">
    <source>
        <dbReference type="ARBA" id="ARBA00022960"/>
    </source>
</evidence>
<dbReference type="GO" id="GO:0008360">
    <property type="term" value="P:regulation of cell shape"/>
    <property type="evidence" value="ECO:0007669"/>
    <property type="project" value="UniProtKB-KW"/>
</dbReference>
<keyword evidence="7" id="KW-0808">Transferase</keyword>
<accession>A0A0R1LAE8</accession>
<proteinExistence type="inferred from homology"/>
<evidence type="ECO:0000313" key="22">
    <source>
        <dbReference type="Proteomes" id="UP000051581"/>
    </source>
</evidence>
<keyword evidence="22" id="KW-1185">Reference proteome</keyword>
<keyword evidence="8 18" id="KW-0812">Transmembrane</keyword>
<keyword evidence="9" id="KW-0378">Hydrolase</keyword>
<comment type="similarity">
    <text evidence="2">In the N-terminal section; belongs to the glycosyltransferase 51 family.</text>
</comment>
<dbReference type="InterPro" id="IPR036950">
    <property type="entry name" value="PBP_transglycosylase"/>
</dbReference>
<comment type="caution">
    <text evidence="21">The sequence shown here is derived from an EMBL/GenBank/DDBJ whole genome shotgun (WGS) entry which is preliminary data.</text>
</comment>
<name>A0A0R1LAE8_9LACO</name>
<dbReference type="GO" id="GO:0008955">
    <property type="term" value="F:peptidoglycan glycosyltransferase activity"/>
    <property type="evidence" value="ECO:0007669"/>
    <property type="project" value="UniProtKB-EC"/>
</dbReference>
<evidence type="ECO:0000256" key="15">
    <source>
        <dbReference type="ARBA" id="ARBA00023316"/>
    </source>
</evidence>
<dbReference type="Pfam" id="PF00912">
    <property type="entry name" value="Transgly"/>
    <property type="match status" value="1"/>
</dbReference>
<dbReference type="InterPro" id="IPR023346">
    <property type="entry name" value="Lysozyme-like_dom_sf"/>
</dbReference>
<evidence type="ECO:0000256" key="14">
    <source>
        <dbReference type="ARBA" id="ARBA00023268"/>
    </source>
</evidence>
<dbReference type="GO" id="GO:0008658">
    <property type="term" value="F:penicillin binding"/>
    <property type="evidence" value="ECO:0007669"/>
    <property type="project" value="InterPro"/>
</dbReference>
<dbReference type="InterPro" id="IPR001264">
    <property type="entry name" value="Glyco_trans_51"/>
</dbReference>
<evidence type="ECO:0000256" key="18">
    <source>
        <dbReference type="SAM" id="Phobius"/>
    </source>
</evidence>
<evidence type="ECO:0000256" key="6">
    <source>
        <dbReference type="ARBA" id="ARBA00022676"/>
    </source>
</evidence>
<keyword evidence="13 18" id="KW-0472">Membrane</keyword>
<evidence type="ECO:0000259" key="19">
    <source>
        <dbReference type="Pfam" id="PF00905"/>
    </source>
</evidence>
<feature type="domain" description="Penicillin-binding protein transpeptidase" evidence="19">
    <location>
        <begin position="355"/>
        <end position="599"/>
    </location>
</feature>
<dbReference type="InterPro" id="IPR012338">
    <property type="entry name" value="Beta-lactam/transpept-like"/>
</dbReference>
<keyword evidence="3" id="KW-1003">Cell membrane</keyword>
<keyword evidence="14" id="KW-0511">Multifunctional enzyme</keyword>
<evidence type="ECO:0000259" key="20">
    <source>
        <dbReference type="Pfam" id="PF00912"/>
    </source>
</evidence>
<reference evidence="21 22" key="1">
    <citation type="journal article" date="2015" name="Genome Announc.">
        <title>Expanding the biotechnology potential of lactobacilli through comparative genomics of 213 strains and associated genera.</title>
        <authorList>
            <person name="Sun Z."/>
            <person name="Harris H.M."/>
            <person name="McCann A."/>
            <person name="Guo C."/>
            <person name="Argimon S."/>
            <person name="Zhang W."/>
            <person name="Yang X."/>
            <person name="Jeffery I.B."/>
            <person name="Cooney J.C."/>
            <person name="Kagawa T.F."/>
            <person name="Liu W."/>
            <person name="Song Y."/>
            <person name="Salvetti E."/>
            <person name="Wrobel A."/>
            <person name="Rasinkangas P."/>
            <person name="Parkhill J."/>
            <person name="Rea M.C."/>
            <person name="O'Sullivan O."/>
            <person name="Ritari J."/>
            <person name="Douillard F.P."/>
            <person name="Paul Ross R."/>
            <person name="Yang R."/>
            <person name="Briner A.E."/>
            <person name="Felis G.E."/>
            <person name="de Vos W.M."/>
            <person name="Barrangou R."/>
            <person name="Klaenhammer T.R."/>
            <person name="Caufield P.W."/>
            <person name="Cui Y."/>
            <person name="Zhang H."/>
            <person name="O'Toole P.W."/>
        </authorList>
    </citation>
    <scope>NUCLEOTIDE SEQUENCE [LARGE SCALE GENOMIC DNA]</scope>
    <source>
        <strain evidence="21 22">DSM 19904</strain>
    </source>
</reference>
<dbReference type="Gene3D" id="1.10.3810.10">
    <property type="entry name" value="Biosynthetic peptidoglycan transglycosylase-like"/>
    <property type="match status" value="1"/>
</dbReference>
<dbReference type="GO" id="GO:0006508">
    <property type="term" value="P:proteolysis"/>
    <property type="evidence" value="ECO:0007669"/>
    <property type="project" value="UniProtKB-KW"/>
</dbReference>
<dbReference type="Pfam" id="PF00905">
    <property type="entry name" value="Transpeptidase"/>
    <property type="match status" value="1"/>
</dbReference>
<gene>
    <name evidence="21" type="ORF">FD17_GL000167</name>
</gene>
<dbReference type="EMBL" id="AZEA01000001">
    <property type="protein sequence ID" value="KRK89929.1"/>
    <property type="molecule type" value="Genomic_DNA"/>
</dbReference>
<protein>
    <submittedName>
        <fullName evidence="21">Penicillin-binding protein</fullName>
    </submittedName>
</protein>
<dbReference type="FunFam" id="1.10.3810.10:FF:000001">
    <property type="entry name" value="Penicillin-binding protein 1A"/>
    <property type="match status" value="1"/>
</dbReference>
<evidence type="ECO:0000256" key="1">
    <source>
        <dbReference type="ARBA" id="ARBA00007090"/>
    </source>
</evidence>
<keyword evidence="12 18" id="KW-1133">Transmembrane helix</keyword>
<dbReference type="GO" id="GO:0009002">
    <property type="term" value="F:serine-type D-Ala-D-Ala carboxypeptidase activity"/>
    <property type="evidence" value="ECO:0007669"/>
    <property type="project" value="UniProtKB-EC"/>
</dbReference>
<comment type="catalytic activity">
    <reaction evidence="17">
        <text>[GlcNAc-(1-&gt;4)-Mur2Ac(oyl-L-Ala-gamma-D-Glu-L-Lys-D-Ala-D-Ala)](n)-di-trans,octa-cis-undecaprenyl diphosphate + beta-D-GlcNAc-(1-&gt;4)-Mur2Ac(oyl-L-Ala-gamma-D-Glu-L-Lys-D-Ala-D-Ala)-di-trans,octa-cis-undecaprenyl diphosphate = [GlcNAc-(1-&gt;4)-Mur2Ac(oyl-L-Ala-gamma-D-Glu-L-Lys-D-Ala-D-Ala)](n+1)-di-trans,octa-cis-undecaprenyl diphosphate + di-trans,octa-cis-undecaprenyl diphosphate + H(+)</text>
        <dbReference type="Rhea" id="RHEA:23708"/>
        <dbReference type="Rhea" id="RHEA-COMP:9602"/>
        <dbReference type="Rhea" id="RHEA-COMP:9603"/>
        <dbReference type="ChEBI" id="CHEBI:15378"/>
        <dbReference type="ChEBI" id="CHEBI:58405"/>
        <dbReference type="ChEBI" id="CHEBI:60033"/>
        <dbReference type="ChEBI" id="CHEBI:78435"/>
        <dbReference type="EC" id="2.4.99.28"/>
    </reaction>
</comment>
<dbReference type="GO" id="GO:0009252">
    <property type="term" value="P:peptidoglycan biosynthetic process"/>
    <property type="evidence" value="ECO:0007669"/>
    <property type="project" value="UniProtKB-KW"/>
</dbReference>
<evidence type="ECO:0000256" key="4">
    <source>
        <dbReference type="ARBA" id="ARBA00022645"/>
    </source>
</evidence>
<evidence type="ECO:0000256" key="11">
    <source>
        <dbReference type="ARBA" id="ARBA00022984"/>
    </source>
</evidence>
<evidence type="ECO:0000313" key="21">
    <source>
        <dbReference type="EMBL" id="KRK89929.1"/>
    </source>
</evidence>
<evidence type="ECO:0000256" key="13">
    <source>
        <dbReference type="ARBA" id="ARBA00023136"/>
    </source>
</evidence>
<evidence type="ECO:0000256" key="5">
    <source>
        <dbReference type="ARBA" id="ARBA00022670"/>
    </source>
</evidence>
<evidence type="ECO:0000256" key="17">
    <source>
        <dbReference type="ARBA" id="ARBA00049902"/>
    </source>
</evidence>
<evidence type="ECO:0000256" key="12">
    <source>
        <dbReference type="ARBA" id="ARBA00022989"/>
    </source>
</evidence>
<sequence>MNNNSTKTFKKSAGHLFKRFNRFCRRFHLVKWLVVIFLSVSLVTSTYLVFLAKTAHVQNLESSLSKTTEIFDVNNKKAGELYAQKGTYVHLNQVSANIPKAVLSTEDRNFYHEYGFSFKGIARAMFLLVKNKLLHRDYISGGGSTLTQQLVKNAYLSQEQTMTRKLKELFLSIQVENVYSKNEILTMYLNNAYFGNGVWGVQDAARKYFGEDAVDLSVPDSAVLAGMLTSPSAFNPIDHPKAAKWRRNVVLQLMVENHKLTQSQANYYKQTPIVVRDTYVRKDGYKYPYYFDAVIDEAISKYGMTESEIMNRGYRIYTNLNQSQQQAMQTNFDNDALFPANAADGTEVQAASIGVSPTTGGVTAVVGGRGKHVFRGYNRATQITRQPGSTMKPLAVYTPALEAGYKFDSELVDKKKSYGTNHYTPKNYNNVYQGKVPMYEALAQSMNAPAVWLLNQIGVNRGYESVKDFNVPVTKKDKNLALALGGLSGGVSPQQMAGAYTAFANGGKIVKPFYIRKIVDSTGKVVVDNTSKQEGRQIMSSSVAKQMTSMMLGVFNNGTGTDAKPYGYSVAGKTGSTEADNTGSADATKDKWIIGYTPDLVVATWEGFDSTSKAHHLENLSGTGVGPLFKNEMQTMLPYTKNSSFGTKDAQSIVQSESSNDNLWDTIQKKTNQYGNQIEQKARDFINDAKGWFKH</sequence>
<feature type="domain" description="Glycosyl transferase family 51" evidence="20">
    <location>
        <begin position="78"/>
        <end position="254"/>
    </location>
</feature>
<dbReference type="Gene3D" id="6.20.370.110">
    <property type="match status" value="1"/>
</dbReference>
<dbReference type="InterPro" id="IPR050396">
    <property type="entry name" value="Glycosyltr_51/Transpeptidase"/>
</dbReference>
<comment type="catalytic activity">
    <reaction evidence="16">
        <text>Preferential cleavage: (Ac)2-L-Lys-D-Ala-|-D-Ala. Also transpeptidation of peptidyl-alanyl moieties that are N-acyl substituents of D-alanine.</text>
        <dbReference type="EC" id="3.4.16.4"/>
    </reaction>
</comment>
<feature type="transmembrane region" description="Helical" evidence="18">
    <location>
        <begin position="29"/>
        <end position="50"/>
    </location>
</feature>
<keyword evidence="6" id="KW-0328">Glycosyltransferase</keyword>
<evidence type="ECO:0000256" key="9">
    <source>
        <dbReference type="ARBA" id="ARBA00022801"/>
    </source>
</evidence>
<dbReference type="SUPFAM" id="SSF53955">
    <property type="entry name" value="Lysozyme-like"/>
    <property type="match status" value="1"/>
</dbReference>
<dbReference type="InterPro" id="IPR001460">
    <property type="entry name" value="PCN-bd_Tpept"/>
</dbReference>
<dbReference type="GO" id="GO:0071555">
    <property type="term" value="P:cell wall organization"/>
    <property type="evidence" value="ECO:0007669"/>
    <property type="project" value="UniProtKB-KW"/>
</dbReference>
<dbReference type="PANTHER" id="PTHR32282">
    <property type="entry name" value="BINDING PROTEIN TRANSPEPTIDASE, PUTATIVE-RELATED"/>
    <property type="match status" value="1"/>
</dbReference>
<dbReference type="AlphaFoldDB" id="A0A0R1LAE8"/>